<dbReference type="Proteomes" id="UP001304769">
    <property type="component" value="Unassembled WGS sequence"/>
</dbReference>
<organism evidence="3 4">
    <name type="scientific">Sinomonas terricola</name>
    <dbReference type="NCBI Taxonomy" id="3110330"/>
    <lineage>
        <taxon>Bacteria</taxon>
        <taxon>Bacillati</taxon>
        <taxon>Actinomycetota</taxon>
        <taxon>Actinomycetes</taxon>
        <taxon>Micrococcales</taxon>
        <taxon>Micrococcaceae</taxon>
        <taxon>Sinomonas</taxon>
    </lineage>
</organism>
<gene>
    <name evidence="3" type="ORF">SPF06_20565</name>
</gene>
<proteinExistence type="predicted"/>
<keyword evidence="1" id="KW-0472">Membrane</keyword>
<reference evidence="3 4" key="1">
    <citation type="submission" date="2023-12" db="EMBL/GenBank/DDBJ databases">
        <title>Sinomonas terricola sp. nov, isolated from litchi orchard soil in Guangdong, PR China.</title>
        <authorList>
            <person name="Jiaxin W."/>
            <person name="Yang Z."/>
            <person name="Honghui Z."/>
        </authorList>
    </citation>
    <scope>NUCLEOTIDE SEQUENCE [LARGE SCALE GENOMIC DNA]</scope>
    <source>
        <strain evidence="3 4">JGH33</strain>
    </source>
</reference>
<evidence type="ECO:0000256" key="1">
    <source>
        <dbReference type="SAM" id="Phobius"/>
    </source>
</evidence>
<comment type="caution">
    <text evidence="3">The sequence shown here is derived from an EMBL/GenBank/DDBJ whole genome shotgun (WGS) entry which is preliminary data.</text>
</comment>
<name>A0ABU5TBU2_9MICC</name>
<keyword evidence="1" id="KW-1133">Transmembrane helix</keyword>
<dbReference type="EMBL" id="JAYGGQ010000022">
    <property type="protein sequence ID" value="MEA5457120.1"/>
    <property type="molecule type" value="Genomic_DNA"/>
</dbReference>
<protein>
    <submittedName>
        <fullName evidence="3">SHOCT domain-containing protein</fullName>
    </submittedName>
</protein>
<keyword evidence="1" id="KW-0812">Transmembrane</keyword>
<dbReference type="InterPro" id="IPR018649">
    <property type="entry name" value="SHOCT"/>
</dbReference>
<feature type="domain" description="SHOCT" evidence="2">
    <location>
        <begin position="57"/>
        <end position="83"/>
    </location>
</feature>
<accession>A0ABU5TBU2</accession>
<feature type="transmembrane region" description="Helical" evidence="1">
    <location>
        <begin position="12"/>
        <end position="35"/>
    </location>
</feature>
<keyword evidence="4" id="KW-1185">Reference proteome</keyword>
<dbReference type="Pfam" id="PF09851">
    <property type="entry name" value="SHOCT"/>
    <property type="match status" value="1"/>
</dbReference>
<sequence length="87" mass="9556">MMYGYGTWGVWGWVAMGIVMLLFWGGVAALIVVLVRGARGGWGGGGYYPPAGPSPDDPERILGQRFARGEIDEAEYKARLEALRRRP</sequence>
<evidence type="ECO:0000313" key="3">
    <source>
        <dbReference type="EMBL" id="MEA5457120.1"/>
    </source>
</evidence>
<evidence type="ECO:0000313" key="4">
    <source>
        <dbReference type="Proteomes" id="UP001304769"/>
    </source>
</evidence>
<evidence type="ECO:0000259" key="2">
    <source>
        <dbReference type="Pfam" id="PF09851"/>
    </source>
</evidence>
<dbReference type="RefSeq" id="WP_323281032.1">
    <property type="nucleotide sequence ID" value="NZ_JAYGGQ010000022.1"/>
</dbReference>